<evidence type="ECO:0000256" key="1">
    <source>
        <dbReference type="SAM" id="SignalP"/>
    </source>
</evidence>
<feature type="chain" id="PRO_5003679463" description="Transmembrane protein" evidence="1">
    <location>
        <begin position="25"/>
        <end position="52"/>
    </location>
</feature>
<reference evidence="2" key="1">
    <citation type="submission" date="2012-05" db="EMBL/GenBank/DDBJ databases">
        <authorList>
            <person name="Krishnakumar V."/>
            <person name="Cheung F."/>
            <person name="Xiao Y."/>
            <person name="Chan A."/>
            <person name="Moskal W.A."/>
            <person name="Town C.D."/>
        </authorList>
    </citation>
    <scope>NUCLEOTIDE SEQUENCE</scope>
</reference>
<sequence length="52" mass="6222">MSLHFHPHFLLCFSPLFLCGYCKSFPICLSLIPFMKVILKLQNPLLHNYLWR</sequence>
<accession>I3SHH0</accession>
<name>I3SHH0_MEDTR</name>
<proteinExistence type="evidence at transcript level"/>
<keyword evidence="1" id="KW-0732">Signal</keyword>
<dbReference type="EMBL" id="BT139917">
    <property type="protein sequence ID" value="AFK39712.1"/>
    <property type="molecule type" value="mRNA"/>
</dbReference>
<evidence type="ECO:0000313" key="2">
    <source>
        <dbReference type="EMBL" id="AFK39712.1"/>
    </source>
</evidence>
<feature type="signal peptide" evidence="1">
    <location>
        <begin position="1"/>
        <end position="24"/>
    </location>
</feature>
<organism evidence="2">
    <name type="scientific">Medicago truncatula</name>
    <name type="common">Barrel medic</name>
    <name type="synonym">Medicago tribuloides</name>
    <dbReference type="NCBI Taxonomy" id="3880"/>
    <lineage>
        <taxon>Eukaryota</taxon>
        <taxon>Viridiplantae</taxon>
        <taxon>Streptophyta</taxon>
        <taxon>Embryophyta</taxon>
        <taxon>Tracheophyta</taxon>
        <taxon>Spermatophyta</taxon>
        <taxon>Magnoliopsida</taxon>
        <taxon>eudicotyledons</taxon>
        <taxon>Gunneridae</taxon>
        <taxon>Pentapetalae</taxon>
        <taxon>rosids</taxon>
        <taxon>fabids</taxon>
        <taxon>Fabales</taxon>
        <taxon>Fabaceae</taxon>
        <taxon>Papilionoideae</taxon>
        <taxon>50 kb inversion clade</taxon>
        <taxon>NPAAA clade</taxon>
        <taxon>Hologalegina</taxon>
        <taxon>IRL clade</taxon>
        <taxon>Trifolieae</taxon>
        <taxon>Medicago</taxon>
    </lineage>
</organism>
<evidence type="ECO:0008006" key="3">
    <source>
        <dbReference type="Google" id="ProtNLM"/>
    </source>
</evidence>
<protein>
    <recommendedName>
        <fullName evidence="3">Transmembrane protein</fullName>
    </recommendedName>
</protein>
<dbReference type="AlphaFoldDB" id="I3SHH0"/>